<dbReference type="Pfam" id="PF02447">
    <property type="entry name" value="GntP_permease"/>
    <property type="match status" value="1"/>
</dbReference>
<feature type="transmembrane region" description="Helical" evidence="1">
    <location>
        <begin position="343"/>
        <end position="363"/>
    </location>
</feature>
<evidence type="ECO:0000256" key="1">
    <source>
        <dbReference type="SAM" id="Phobius"/>
    </source>
</evidence>
<feature type="transmembrane region" description="Helical" evidence="1">
    <location>
        <begin position="431"/>
        <end position="452"/>
    </location>
</feature>
<gene>
    <name evidence="2" type="ORF">FHS27_001916</name>
</gene>
<accession>A0A7W5H5C8</accession>
<feature type="transmembrane region" description="Helical" evidence="1">
    <location>
        <begin position="110"/>
        <end position="134"/>
    </location>
</feature>
<feature type="transmembrane region" description="Helical" evidence="1">
    <location>
        <begin position="273"/>
        <end position="294"/>
    </location>
</feature>
<feature type="transmembrane region" description="Helical" evidence="1">
    <location>
        <begin position="12"/>
        <end position="31"/>
    </location>
</feature>
<dbReference type="RefSeq" id="WP_315854502.1">
    <property type="nucleotide sequence ID" value="NZ_JACHXU010000005.1"/>
</dbReference>
<evidence type="ECO:0000313" key="2">
    <source>
        <dbReference type="EMBL" id="MBB3206108.1"/>
    </source>
</evidence>
<keyword evidence="1" id="KW-0812">Transmembrane</keyword>
<feature type="transmembrane region" description="Helical" evidence="1">
    <location>
        <begin position="38"/>
        <end position="58"/>
    </location>
</feature>
<comment type="caution">
    <text evidence="2">The sequence shown here is derived from an EMBL/GenBank/DDBJ whole genome shotgun (WGS) entry which is preliminary data.</text>
</comment>
<feature type="transmembrane region" description="Helical" evidence="1">
    <location>
        <begin position="396"/>
        <end position="416"/>
    </location>
</feature>
<feature type="transmembrane region" description="Helical" evidence="1">
    <location>
        <begin position="242"/>
        <end position="261"/>
    </location>
</feature>
<keyword evidence="1" id="KW-1133">Transmembrane helix</keyword>
<dbReference type="GO" id="GO:0015128">
    <property type="term" value="F:gluconate transmembrane transporter activity"/>
    <property type="evidence" value="ECO:0007669"/>
    <property type="project" value="InterPro"/>
</dbReference>
<dbReference type="InterPro" id="IPR003474">
    <property type="entry name" value="Glcn_transporter"/>
</dbReference>
<feature type="transmembrane region" description="Helical" evidence="1">
    <location>
        <begin position="188"/>
        <end position="208"/>
    </location>
</feature>
<proteinExistence type="predicted"/>
<dbReference type="Proteomes" id="UP000536179">
    <property type="component" value="Unassembled WGS sequence"/>
</dbReference>
<dbReference type="EMBL" id="JACHXU010000005">
    <property type="protein sequence ID" value="MBB3206108.1"/>
    <property type="molecule type" value="Genomic_DNA"/>
</dbReference>
<sequence length="455" mass="48029">MHHSSLNASNQTFIQLLILLLCVVLLLLSISRWNVHPFLALLAVGLLFGIGSGLGAVNSVDLLMEGFAKTLKWIGVIMILGAMIGEIANETGGAEQIARSTLKLSGEKRLPFAMGLTGYVISIPVFVDVAYIMMQTVTEALAAKSKQNILGVGLSLATGLTATHALMPPTPGPLAVAGILDGQLGRIILINTFVAFSAMAGGLAWAMFYCRNVELPYDSEIRKKYAGTGSRETEDERSGPTWLALLPIFVPLVLIAINSFVNKDQSGTWIVCVRFLGTPLVALSIGVLLAMLQYGRNFSMTKISNVAERSIEKAALVIMITGAGGAFGHVIKNSGVTETISVYASDIGAVGFLFPFVLASIFTTTTGSLTVSMITTASIVGPLMPSLGISAEMTAALIGSGSFCVFHVNSSFFWLLNRLHSAPPAILLKTFTVQSLCMGLGGLAAVLVLKLCGLK</sequence>
<reference evidence="2 3" key="1">
    <citation type="submission" date="2020-08" db="EMBL/GenBank/DDBJ databases">
        <title>Genomic Encyclopedia of Type Strains, Phase III (KMG-III): the genomes of soil and plant-associated and newly described type strains.</title>
        <authorList>
            <person name="Whitman W."/>
        </authorList>
    </citation>
    <scope>NUCLEOTIDE SEQUENCE [LARGE SCALE GENOMIC DNA]</scope>
    <source>
        <strain evidence="2 3">CECT 8075</strain>
    </source>
</reference>
<feature type="transmembrane region" description="Helical" evidence="1">
    <location>
        <begin position="369"/>
        <end position="389"/>
    </location>
</feature>
<name>A0A7W5H5C8_9BACT</name>
<keyword evidence="1" id="KW-0472">Membrane</keyword>
<dbReference type="PANTHER" id="PTHR30354">
    <property type="entry name" value="GNT FAMILY GLUCONATE TRANSPORTER"/>
    <property type="match status" value="1"/>
</dbReference>
<feature type="transmembrane region" description="Helical" evidence="1">
    <location>
        <begin position="314"/>
        <end position="331"/>
    </location>
</feature>
<dbReference type="GO" id="GO:0005886">
    <property type="term" value="C:plasma membrane"/>
    <property type="evidence" value="ECO:0007669"/>
    <property type="project" value="TreeGrafter"/>
</dbReference>
<keyword evidence="3" id="KW-1185">Reference proteome</keyword>
<feature type="transmembrane region" description="Helical" evidence="1">
    <location>
        <begin position="70"/>
        <end position="89"/>
    </location>
</feature>
<protein>
    <submittedName>
        <fullName evidence="2">GntP family gluconate:H+ symporter</fullName>
    </submittedName>
</protein>
<evidence type="ECO:0000313" key="3">
    <source>
        <dbReference type="Proteomes" id="UP000536179"/>
    </source>
</evidence>
<organism evidence="2 3">
    <name type="scientific">Aporhodopirellula rubra</name>
    <dbReference type="NCBI Taxonomy" id="980271"/>
    <lineage>
        <taxon>Bacteria</taxon>
        <taxon>Pseudomonadati</taxon>
        <taxon>Planctomycetota</taxon>
        <taxon>Planctomycetia</taxon>
        <taxon>Pirellulales</taxon>
        <taxon>Pirellulaceae</taxon>
        <taxon>Aporhodopirellula</taxon>
    </lineage>
</organism>
<dbReference type="AlphaFoldDB" id="A0A7W5H5C8"/>
<dbReference type="PANTHER" id="PTHR30354:SF11">
    <property type="entry name" value="PERMEASE"/>
    <property type="match status" value="1"/>
</dbReference>